<dbReference type="Pfam" id="PF13532">
    <property type="entry name" value="2OG-FeII_Oxy_2"/>
    <property type="match status" value="1"/>
</dbReference>
<accession>A0A1N7KL54</accession>
<dbReference type="SUPFAM" id="SSF51197">
    <property type="entry name" value="Clavaminate synthase-like"/>
    <property type="match status" value="1"/>
</dbReference>
<dbReference type="STRING" id="373668.SAMN05421786_101570"/>
<dbReference type="PROSITE" id="PS51471">
    <property type="entry name" value="FE2OG_OXY"/>
    <property type="match status" value="1"/>
</dbReference>
<dbReference type="Gene3D" id="2.60.120.590">
    <property type="entry name" value="Alpha-ketoglutarate-dependent dioxygenase AlkB-like"/>
    <property type="match status" value="1"/>
</dbReference>
<protein>
    <submittedName>
        <fullName evidence="2">Alkylated DNA repair dioxygenase AlkB</fullName>
    </submittedName>
</protein>
<reference evidence="3" key="1">
    <citation type="submission" date="2017-01" db="EMBL/GenBank/DDBJ databases">
        <authorList>
            <person name="Varghese N."/>
            <person name="Submissions S."/>
        </authorList>
    </citation>
    <scope>NUCLEOTIDE SEQUENCE [LARGE SCALE GENOMIC DNA]</scope>
    <source>
        <strain evidence="3">DSM 18017</strain>
    </source>
</reference>
<sequence length="208" mass="23825">MYDLFNPVPENLDDIPSINEGVNLSAINGLKYIPNFITCAEEKNLINEVNSATWLNDLKRRVQHYGYKYDYRARALNYSMYLGDLPEWAAPFIKRISRENLIKKDPDQLIVNEYLPGQGIANHVDCQPCFDETIFSLSLGSTCLMDFVNVQSKDVMALLLEPRSLLVMSGEARYGWSHGIAGRKSDEYKGQNFPRSTRISLTFRKVIF</sequence>
<keyword evidence="3" id="KW-1185">Reference proteome</keyword>
<dbReference type="InterPro" id="IPR005123">
    <property type="entry name" value="Oxoglu/Fe-dep_dioxygenase_dom"/>
</dbReference>
<gene>
    <name evidence="2" type="ORF">SAMN05421786_101570</name>
</gene>
<evidence type="ECO:0000259" key="1">
    <source>
        <dbReference type="PROSITE" id="PS51471"/>
    </source>
</evidence>
<dbReference type="InterPro" id="IPR032857">
    <property type="entry name" value="ALKBH4"/>
</dbReference>
<dbReference type="GO" id="GO:0032451">
    <property type="term" value="F:demethylase activity"/>
    <property type="evidence" value="ECO:0007669"/>
    <property type="project" value="TreeGrafter"/>
</dbReference>
<dbReference type="GO" id="GO:0070988">
    <property type="term" value="P:demethylation"/>
    <property type="evidence" value="ECO:0007669"/>
    <property type="project" value="InterPro"/>
</dbReference>
<dbReference type="Proteomes" id="UP000186744">
    <property type="component" value="Unassembled WGS sequence"/>
</dbReference>
<dbReference type="EMBL" id="FTOL01000001">
    <property type="protein sequence ID" value="SIS62297.1"/>
    <property type="molecule type" value="Genomic_DNA"/>
</dbReference>
<dbReference type="GO" id="GO:0051213">
    <property type="term" value="F:dioxygenase activity"/>
    <property type="evidence" value="ECO:0007669"/>
    <property type="project" value="UniProtKB-KW"/>
</dbReference>
<dbReference type="InterPro" id="IPR027450">
    <property type="entry name" value="AlkB-like"/>
</dbReference>
<dbReference type="OrthoDB" id="278699at2"/>
<dbReference type="PANTHER" id="PTHR12463">
    <property type="entry name" value="OXYGENASE-RELATED"/>
    <property type="match status" value="1"/>
</dbReference>
<name>A0A1N7KL54_9FLAO</name>
<keyword evidence="2" id="KW-0560">Oxidoreductase</keyword>
<dbReference type="RefSeq" id="WP_076549751.1">
    <property type="nucleotide sequence ID" value="NZ_FTOL01000001.1"/>
</dbReference>
<evidence type="ECO:0000313" key="2">
    <source>
        <dbReference type="EMBL" id="SIS62297.1"/>
    </source>
</evidence>
<keyword evidence="2" id="KW-0223">Dioxygenase</keyword>
<dbReference type="InterPro" id="IPR037151">
    <property type="entry name" value="AlkB-like_sf"/>
</dbReference>
<organism evidence="2 3">
    <name type="scientific">Chryseobacterium ureilyticum</name>
    <dbReference type="NCBI Taxonomy" id="373668"/>
    <lineage>
        <taxon>Bacteria</taxon>
        <taxon>Pseudomonadati</taxon>
        <taxon>Bacteroidota</taxon>
        <taxon>Flavobacteriia</taxon>
        <taxon>Flavobacteriales</taxon>
        <taxon>Weeksellaceae</taxon>
        <taxon>Chryseobacterium group</taxon>
        <taxon>Chryseobacterium</taxon>
    </lineage>
</organism>
<dbReference type="AlphaFoldDB" id="A0A1N7KL54"/>
<feature type="domain" description="Fe2OG dioxygenase" evidence="1">
    <location>
        <begin position="105"/>
        <end position="207"/>
    </location>
</feature>
<proteinExistence type="predicted"/>
<dbReference type="PANTHER" id="PTHR12463:SF1">
    <property type="entry name" value="2-OXOGLUTARATE AND FE-DEPENDENT OXYGENASE FAMILY PROTEIN"/>
    <property type="match status" value="1"/>
</dbReference>
<evidence type="ECO:0000313" key="3">
    <source>
        <dbReference type="Proteomes" id="UP000186744"/>
    </source>
</evidence>